<feature type="region of interest" description="Disordered" evidence="2">
    <location>
        <begin position="1"/>
        <end position="20"/>
    </location>
</feature>
<comment type="similarity">
    <text evidence="1">Belongs to the histone H2B family.</text>
</comment>
<dbReference type="Proteomes" id="UP000499080">
    <property type="component" value="Unassembled WGS sequence"/>
</dbReference>
<dbReference type="InterPro" id="IPR000558">
    <property type="entry name" value="Histone_H2B"/>
</dbReference>
<dbReference type="GO" id="GO:0000786">
    <property type="term" value="C:nucleosome"/>
    <property type="evidence" value="ECO:0007669"/>
    <property type="project" value="InterPro"/>
</dbReference>
<dbReference type="Gene3D" id="1.10.20.10">
    <property type="entry name" value="Histone, subunit A"/>
    <property type="match status" value="1"/>
</dbReference>
<dbReference type="InterPro" id="IPR009072">
    <property type="entry name" value="Histone-fold"/>
</dbReference>
<organism evidence="3 4">
    <name type="scientific">Araneus ventricosus</name>
    <name type="common">Orbweaver spider</name>
    <name type="synonym">Epeira ventricosa</name>
    <dbReference type="NCBI Taxonomy" id="182803"/>
    <lineage>
        <taxon>Eukaryota</taxon>
        <taxon>Metazoa</taxon>
        <taxon>Ecdysozoa</taxon>
        <taxon>Arthropoda</taxon>
        <taxon>Chelicerata</taxon>
        <taxon>Arachnida</taxon>
        <taxon>Araneae</taxon>
        <taxon>Araneomorphae</taxon>
        <taxon>Entelegynae</taxon>
        <taxon>Araneoidea</taxon>
        <taxon>Araneidae</taxon>
        <taxon>Araneus</taxon>
    </lineage>
</organism>
<dbReference type="GO" id="GO:0046982">
    <property type="term" value="F:protein heterodimerization activity"/>
    <property type="evidence" value="ECO:0007669"/>
    <property type="project" value="InterPro"/>
</dbReference>
<proteinExistence type="inferred from homology"/>
<evidence type="ECO:0000313" key="4">
    <source>
        <dbReference type="Proteomes" id="UP000499080"/>
    </source>
</evidence>
<gene>
    <name evidence="3" type="ORF">AVEN_164010_1</name>
</gene>
<dbReference type="PRINTS" id="PR00621">
    <property type="entry name" value="HISTONEH2B"/>
</dbReference>
<name>A0A4Y2DAB6_ARAVE</name>
<dbReference type="GO" id="GO:0030527">
    <property type="term" value="F:structural constituent of chromatin"/>
    <property type="evidence" value="ECO:0007669"/>
    <property type="project" value="InterPro"/>
</dbReference>
<accession>A0A4Y2DAB6</accession>
<evidence type="ECO:0000256" key="1">
    <source>
        <dbReference type="ARBA" id="ARBA00006846"/>
    </source>
</evidence>
<keyword evidence="4" id="KW-1185">Reference proteome</keyword>
<dbReference type="GO" id="GO:0003677">
    <property type="term" value="F:DNA binding"/>
    <property type="evidence" value="ECO:0007669"/>
    <property type="project" value="InterPro"/>
</dbReference>
<evidence type="ECO:0000256" key="2">
    <source>
        <dbReference type="SAM" id="MobiDB-lite"/>
    </source>
</evidence>
<dbReference type="SMART" id="SM00427">
    <property type="entry name" value="H2B"/>
    <property type="match status" value="1"/>
</dbReference>
<feature type="region of interest" description="Disordered" evidence="2">
    <location>
        <begin position="31"/>
        <end position="112"/>
    </location>
</feature>
<protein>
    <submittedName>
        <fullName evidence="3">Uncharacterized protein</fullName>
    </submittedName>
</protein>
<evidence type="ECO:0000313" key="3">
    <source>
        <dbReference type="EMBL" id="GBM12958.1"/>
    </source>
</evidence>
<feature type="compositionally biased region" description="Polar residues" evidence="2">
    <location>
        <begin position="82"/>
        <end position="104"/>
    </location>
</feature>
<comment type="caution">
    <text evidence="3">The sequence shown here is derived from an EMBL/GenBank/DDBJ whole genome shotgun (WGS) entry which is preliminary data.</text>
</comment>
<dbReference type="AlphaFoldDB" id="A0A4Y2DAB6"/>
<feature type="compositionally biased region" description="Low complexity" evidence="2">
    <location>
        <begin position="1"/>
        <end position="15"/>
    </location>
</feature>
<dbReference type="SUPFAM" id="SSF47113">
    <property type="entry name" value="Histone-fold"/>
    <property type="match status" value="1"/>
</dbReference>
<reference evidence="3 4" key="1">
    <citation type="journal article" date="2019" name="Sci. Rep.">
        <title>Orb-weaving spider Araneus ventricosus genome elucidates the spidroin gene catalogue.</title>
        <authorList>
            <person name="Kono N."/>
            <person name="Nakamura H."/>
            <person name="Ohtoshi R."/>
            <person name="Moran D.A.P."/>
            <person name="Shinohara A."/>
            <person name="Yoshida Y."/>
            <person name="Fujiwara M."/>
            <person name="Mori M."/>
            <person name="Tomita M."/>
            <person name="Arakawa K."/>
        </authorList>
    </citation>
    <scope>NUCLEOTIDE SEQUENCE [LARGE SCALE GENOMIC DNA]</scope>
</reference>
<dbReference type="OrthoDB" id="10472698at2759"/>
<dbReference type="PANTHER" id="PTHR23428">
    <property type="entry name" value="HISTONE H2B"/>
    <property type="match status" value="1"/>
</dbReference>
<dbReference type="CDD" id="cd22910">
    <property type="entry name" value="HFD_H2B"/>
    <property type="match status" value="1"/>
</dbReference>
<dbReference type="EMBL" id="BGPR01000321">
    <property type="protein sequence ID" value="GBM12958.1"/>
    <property type="molecule type" value="Genomic_DNA"/>
</dbReference>
<sequence length="220" mass="24417">MPPKSVAKASSASTSKCRRSVRIAYRIKSMVNGRSAFLKKQPSTKERGKLPNRKKSVAKTQPASSKGGEPSCTKESGKPSYSKKTVTKRQPASSNGGQSTSTKKSTVKRRRVMKMDEINERASQMGLERQQDFSIYITKILGELSPDLIISKKAIADMNIYLDHVFKRLARTSAIFLIGRNDVSMTDKDMETAVLHVIEGELAKYCIAEGRRAVKKSNEE</sequence>